<dbReference type="SMART" id="SM00419">
    <property type="entry name" value="HTH_CRP"/>
    <property type="match status" value="1"/>
</dbReference>
<dbReference type="InterPro" id="IPR036388">
    <property type="entry name" value="WH-like_DNA-bd_sf"/>
</dbReference>
<dbReference type="Pfam" id="PF00027">
    <property type="entry name" value="cNMP_binding"/>
    <property type="match status" value="1"/>
</dbReference>
<evidence type="ECO:0000313" key="5">
    <source>
        <dbReference type="EMBL" id="MST71200.1"/>
    </source>
</evidence>
<comment type="caution">
    <text evidence="5">The sequence shown here is derived from an EMBL/GenBank/DDBJ whole genome shotgun (WGS) entry which is preliminary data.</text>
</comment>
<dbReference type="SUPFAM" id="SSF46785">
    <property type="entry name" value="Winged helix' DNA-binding domain"/>
    <property type="match status" value="1"/>
</dbReference>
<dbReference type="InterPro" id="IPR012318">
    <property type="entry name" value="HTH_CRP"/>
</dbReference>
<keyword evidence="3" id="KW-0804">Transcription</keyword>
<dbReference type="InterPro" id="IPR018490">
    <property type="entry name" value="cNMP-bd_dom_sf"/>
</dbReference>
<dbReference type="InterPro" id="IPR036390">
    <property type="entry name" value="WH_DNA-bd_sf"/>
</dbReference>
<reference evidence="5 6" key="1">
    <citation type="submission" date="2019-08" db="EMBL/GenBank/DDBJ databases">
        <title>In-depth cultivation of the pig gut microbiome towards novel bacterial diversity and tailored functional studies.</title>
        <authorList>
            <person name="Wylensek D."/>
            <person name="Hitch T.C.A."/>
            <person name="Clavel T."/>
        </authorList>
    </citation>
    <scope>NUCLEOTIDE SEQUENCE [LARGE SCALE GENOMIC DNA]</scope>
    <source>
        <strain evidence="5 6">WCA-MUC-591-APC-4B</strain>
    </source>
</reference>
<dbReference type="Pfam" id="PF13545">
    <property type="entry name" value="HTH_Crp_2"/>
    <property type="match status" value="1"/>
</dbReference>
<dbReference type="PANTHER" id="PTHR24567:SF74">
    <property type="entry name" value="HTH-TYPE TRANSCRIPTIONAL REGULATOR ARCR"/>
    <property type="match status" value="1"/>
</dbReference>
<dbReference type="Proteomes" id="UP000469424">
    <property type="component" value="Unassembled WGS sequence"/>
</dbReference>
<dbReference type="PANTHER" id="PTHR24567">
    <property type="entry name" value="CRP FAMILY TRANSCRIPTIONAL REGULATORY PROTEIN"/>
    <property type="match status" value="1"/>
</dbReference>
<organism evidence="5 6">
    <name type="scientific">Mogibacterium kristiansenii</name>
    <dbReference type="NCBI Taxonomy" id="2606708"/>
    <lineage>
        <taxon>Bacteria</taxon>
        <taxon>Bacillati</taxon>
        <taxon>Bacillota</taxon>
        <taxon>Clostridia</taxon>
        <taxon>Peptostreptococcales</taxon>
        <taxon>Anaerovoracaceae</taxon>
        <taxon>Mogibacterium</taxon>
    </lineage>
</organism>
<dbReference type="EMBL" id="VUNA01000016">
    <property type="protein sequence ID" value="MST71200.1"/>
    <property type="molecule type" value="Genomic_DNA"/>
</dbReference>
<keyword evidence="1" id="KW-0805">Transcription regulation</keyword>
<evidence type="ECO:0000259" key="4">
    <source>
        <dbReference type="PROSITE" id="PS51063"/>
    </source>
</evidence>
<dbReference type="GO" id="GO:0005829">
    <property type="term" value="C:cytosol"/>
    <property type="evidence" value="ECO:0007669"/>
    <property type="project" value="TreeGrafter"/>
</dbReference>
<dbReference type="Gene3D" id="2.60.120.10">
    <property type="entry name" value="Jelly Rolls"/>
    <property type="match status" value="1"/>
</dbReference>
<dbReference type="PRINTS" id="PR00034">
    <property type="entry name" value="HTHCRP"/>
</dbReference>
<evidence type="ECO:0000256" key="1">
    <source>
        <dbReference type="ARBA" id="ARBA00023015"/>
    </source>
</evidence>
<evidence type="ECO:0000256" key="3">
    <source>
        <dbReference type="ARBA" id="ARBA00023163"/>
    </source>
</evidence>
<feature type="domain" description="HTH crp-type" evidence="4">
    <location>
        <begin position="159"/>
        <end position="225"/>
    </location>
</feature>
<sequence>MCIQGGVPMDFSSYFPIWNKLTPTQQQILERNAVLRKVDKGTVIHNGTVIYNGTVECTGLLLVISGQLRAYILSDEGREISLYRLFDRDICLFSASCMMNSIQFEITIEAQKDTTMWVISADTYQRIMKESAVVANFTNEIMATRFSEVMWLMEQIMWKSFDKRLAEFLLEECNLEGTNILKITHETIASHMGTAREVVTRMLRYFQNEGMVRLTRGTVEVTDKIRLEQLQND</sequence>
<proteinExistence type="predicted"/>
<dbReference type="GO" id="GO:0003677">
    <property type="term" value="F:DNA binding"/>
    <property type="evidence" value="ECO:0007669"/>
    <property type="project" value="UniProtKB-KW"/>
</dbReference>
<dbReference type="GO" id="GO:0003700">
    <property type="term" value="F:DNA-binding transcription factor activity"/>
    <property type="evidence" value="ECO:0007669"/>
    <property type="project" value="TreeGrafter"/>
</dbReference>
<evidence type="ECO:0000313" key="6">
    <source>
        <dbReference type="Proteomes" id="UP000469424"/>
    </source>
</evidence>
<dbReference type="InterPro" id="IPR050397">
    <property type="entry name" value="Env_Response_Regulators"/>
</dbReference>
<keyword evidence="6" id="KW-1185">Reference proteome</keyword>
<keyword evidence="2" id="KW-0238">DNA-binding</keyword>
<name>A0A6N7X6R4_9FIRM</name>
<accession>A0A6N7X6R4</accession>
<gene>
    <name evidence="5" type="ORF">FYJ65_07765</name>
</gene>
<dbReference type="Gene3D" id="1.10.10.10">
    <property type="entry name" value="Winged helix-like DNA-binding domain superfamily/Winged helix DNA-binding domain"/>
    <property type="match status" value="1"/>
</dbReference>
<dbReference type="CDD" id="cd00038">
    <property type="entry name" value="CAP_ED"/>
    <property type="match status" value="1"/>
</dbReference>
<dbReference type="SUPFAM" id="SSF51206">
    <property type="entry name" value="cAMP-binding domain-like"/>
    <property type="match status" value="1"/>
</dbReference>
<dbReference type="AlphaFoldDB" id="A0A6N7X6R4"/>
<dbReference type="PROSITE" id="PS51063">
    <property type="entry name" value="HTH_CRP_2"/>
    <property type="match status" value="1"/>
</dbReference>
<dbReference type="InterPro" id="IPR014710">
    <property type="entry name" value="RmlC-like_jellyroll"/>
</dbReference>
<protein>
    <submittedName>
        <fullName evidence="5">Crp/Fnr family transcriptional regulator</fullName>
    </submittedName>
</protein>
<evidence type="ECO:0000256" key="2">
    <source>
        <dbReference type="ARBA" id="ARBA00023125"/>
    </source>
</evidence>
<dbReference type="InterPro" id="IPR000595">
    <property type="entry name" value="cNMP-bd_dom"/>
</dbReference>